<dbReference type="STRING" id="543379.A0A232FIV4"/>
<proteinExistence type="predicted"/>
<accession>A0A232FIV4</accession>
<sequence>MMRKMNACTGVIVPLLIIVIVNNANALPIQYLPEVPGFIPVYIRYGDQPLEEINPMLAEAFHESTGISKSIGENRLDESASGKTKKDSPAQVIPLKQLIFALSQDRKDNMKNPLSENESIVEKLNEFLPLENIEVKIIMDDQAKR</sequence>
<dbReference type="EMBL" id="NNAY01000156">
    <property type="protein sequence ID" value="OXU30460.1"/>
    <property type="molecule type" value="Genomic_DNA"/>
</dbReference>
<dbReference type="OrthoDB" id="6620644at2759"/>
<protein>
    <submittedName>
        <fullName evidence="2">Uncharacterized protein</fullName>
    </submittedName>
</protein>
<keyword evidence="1" id="KW-0732">Signal</keyword>
<keyword evidence="3" id="KW-1185">Reference proteome</keyword>
<evidence type="ECO:0000256" key="1">
    <source>
        <dbReference type="SAM" id="SignalP"/>
    </source>
</evidence>
<reference evidence="2 3" key="1">
    <citation type="journal article" date="2017" name="Curr. Biol.">
        <title>The Evolution of Venom by Co-option of Single-Copy Genes.</title>
        <authorList>
            <person name="Martinson E.O."/>
            <person name="Mrinalini"/>
            <person name="Kelkar Y.D."/>
            <person name="Chang C.H."/>
            <person name="Werren J.H."/>
        </authorList>
    </citation>
    <scope>NUCLEOTIDE SEQUENCE [LARGE SCALE GENOMIC DNA]</scope>
    <source>
        <strain evidence="2 3">Alberta</strain>
        <tissue evidence="2">Whole body</tissue>
    </source>
</reference>
<gene>
    <name evidence="2" type="ORF">TSAR_013484</name>
</gene>
<dbReference type="AlphaFoldDB" id="A0A232FIV4"/>
<evidence type="ECO:0000313" key="2">
    <source>
        <dbReference type="EMBL" id="OXU30460.1"/>
    </source>
</evidence>
<organism evidence="2 3">
    <name type="scientific">Trichomalopsis sarcophagae</name>
    <dbReference type="NCBI Taxonomy" id="543379"/>
    <lineage>
        <taxon>Eukaryota</taxon>
        <taxon>Metazoa</taxon>
        <taxon>Ecdysozoa</taxon>
        <taxon>Arthropoda</taxon>
        <taxon>Hexapoda</taxon>
        <taxon>Insecta</taxon>
        <taxon>Pterygota</taxon>
        <taxon>Neoptera</taxon>
        <taxon>Endopterygota</taxon>
        <taxon>Hymenoptera</taxon>
        <taxon>Apocrita</taxon>
        <taxon>Proctotrupomorpha</taxon>
        <taxon>Chalcidoidea</taxon>
        <taxon>Pteromalidae</taxon>
        <taxon>Pteromalinae</taxon>
        <taxon>Trichomalopsis</taxon>
    </lineage>
</organism>
<feature type="chain" id="PRO_5013167148" evidence="1">
    <location>
        <begin position="27"/>
        <end position="145"/>
    </location>
</feature>
<feature type="signal peptide" evidence="1">
    <location>
        <begin position="1"/>
        <end position="26"/>
    </location>
</feature>
<evidence type="ECO:0000313" key="3">
    <source>
        <dbReference type="Proteomes" id="UP000215335"/>
    </source>
</evidence>
<comment type="caution">
    <text evidence="2">The sequence shown here is derived from an EMBL/GenBank/DDBJ whole genome shotgun (WGS) entry which is preliminary data.</text>
</comment>
<dbReference type="Proteomes" id="UP000215335">
    <property type="component" value="Unassembled WGS sequence"/>
</dbReference>
<name>A0A232FIV4_9HYME</name>